<organism evidence="7 8">
    <name type="scientific">Pollutimonas subterranea</name>
    <dbReference type="NCBI Taxonomy" id="2045210"/>
    <lineage>
        <taxon>Bacteria</taxon>
        <taxon>Pseudomonadati</taxon>
        <taxon>Pseudomonadota</taxon>
        <taxon>Betaproteobacteria</taxon>
        <taxon>Burkholderiales</taxon>
        <taxon>Alcaligenaceae</taxon>
        <taxon>Pollutimonas</taxon>
    </lineage>
</organism>
<accession>A0A2N4U3T7</accession>
<reference evidence="7 8" key="1">
    <citation type="submission" date="2017-10" db="EMBL/GenBank/DDBJ databases">
        <title>Two draft genome sequences of Pusillimonas sp. strains isolated from a nitrate- and radionuclide-contaminated groundwater in Russia.</title>
        <authorList>
            <person name="Grouzdev D.S."/>
            <person name="Tourova T.P."/>
            <person name="Goeva M.A."/>
            <person name="Babich T.L."/>
            <person name="Sokolova D.S."/>
            <person name="Abdullin R."/>
            <person name="Poltaraus A.B."/>
            <person name="Toshchakov S.V."/>
            <person name="Nazina T.N."/>
        </authorList>
    </citation>
    <scope>NUCLEOTIDE SEQUENCE [LARGE SCALE GENOMIC DNA]</scope>
    <source>
        <strain evidence="7 8">JR1/69-3-13</strain>
    </source>
</reference>
<dbReference type="PANTHER" id="PTHR30293:SF0">
    <property type="entry name" value="NITROGEN ASSIMILATION REGULATORY PROTEIN NAC"/>
    <property type="match status" value="1"/>
</dbReference>
<dbReference type="Pfam" id="PF03466">
    <property type="entry name" value="LysR_substrate"/>
    <property type="match status" value="1"/>
</dbReference>
<dbReference type="EMBL" id="PDNW01000009">
    <property type="protein sequence ID" value="PLC49682.1"/>
    <property type="molecule type" value="Genomic_DNA"/>
</dbReference>
<feature type="domain" description="HTH lysR-type" evidence="6">
    <location>
        <begin position="1"/>
        <end position="58"/>
    </location>
</feature>
<evidence type="ECO:0000256" key="4">
    <source>
        <dbReference type="ARBA" id="ARBA00023159"/>
    </source>
</evidence>
<dbReference type="Gene3D" id="1.10.10.10">
    <property type="entry name" value="Winged helix-like DNA-binding domain superfamily/Winged helix DNA-binding domain"/>
    <property type="match status" value="1"/>
</dbReference>
<comment type="caution">
    <text evidence="7">The sequence shown here is derived from an EMBL/GenBank/DDBJ whole genome shotgun (WGS) entry which is preliminary data.</text>
</comment>
<keyword evidence="2" id="KW-0805">Transcription regulation</keyword>
<dbReference type="InterPro" id="IPR005119">
    <property type="entry name" value="LysR_subst-bd"/>
</dbReference>
<keyword evidence="5" id="KW-0804">Transcription</keyword>
<protein>
    <submittedName>
        <fullName evidence="7">LysR family transcriptional regulator</fullName>
    </submittedName>
</protein>
<dbReference type="Pfam" id="PF00126">
    <property type="entry name" value="HTH_1"/>
    <property type="match status" value="1"/>
</dbReference>
<dbReference type="InterPro" id="IPR036388">
    <property type="entry name" value="WH-like_DNA-bd_sf"/>
</dbReference>
<dbReference type="AlphaFoldDB" id="A0A2N4U3T7"/>
<dbReference type="RefSeq" id="WP_102074235.1">
    <property type="nucleotide sequence ID" value="NZ_PDNW01000009.1"/>
</dbReference>
<name>A0A2N4U3T7_9BURK</name>
<keyword evidence="4" id="KW-0010">Activator</keyword>
<evidence type="ECO:0000256" key="3">
    <source>
        <dbReference type="ARBA" id="ARBA00023125"/>
    </source>
</evidence>
<dbReference type="GO" id="GO:0003677">
    <property type="term" value="F:DNA binding"/>
    <property type="evidence" value="ECO:0007669"/>
    <property type="project" value="UniProtKB-KW"/>
</dbReference>
<evidence type="ECO:0000313" key="8">
    <source>
        <dbReference type="Proteomes" id="UP000234190"/>
    </source>
</evidence>
<comment type="similarity">
    <text evidence="1">Belongs to the LysR transcriptional regulatory family.</text>
</comment>
<dbReference type="Gene3D" id="3.40.190.290">
    <property type="match status" value="1"/>
</dbReference>
<dbReference type="FunFam" id="1.10.10.10:FF:000001">
    <property type="entry name" value="LysR family transcriptional regulator"/>
    <property type="match status" value="1"/>
</dbReference>
<dbReference type="OrthoDB" id="8587114at2"/>
<evidence type="ECO:0000313" key="7">
    <source>
        <dbReference type="EMBL" id="PLC49682.1"/>
    </source>
</evidence>
<keyword evidence="8" id="KW-1185">Reference proteome</keyword>
<dbReference type="PRINTS" id="PR00039">
    <property type="entry name" value="HTHLYSR"/>
</dbReference>
<evidence type="ECO:0000256" key="5">
    <source>
        <dbReference type="ARBA" id="ARBA00023163"/>
    </source>
</evidence>
<gene>
    <name evidence="7" type="ORF">CR159_12255</name>
</gene>
<keyword evidence="3" id="KW-0238">DNA-binding</keyword>
<proteinExistence type="inferred from homology"/>
<dbReference type="SUPFAM" id="SSF46785">
    <property type="entry name" value="Winged helix' DNA-binding domain"/>
    <property type="match status" value="1"/>
</dbReference>
<dbReference type="SUPFAM" id="SSF53850">
    <property type="entry name" value="Periplasmic binding protein-like II"/>
    <property type="match status" value="1"/>
</dbReference>
<evidence type="ECO:0000256" key="2">
    <source>
        <dbReference type="ARBA" id="ARBA00023015"/>
    </source>
</evidence>
<dbReference type="GO" id="GO:0003700">
    <property type="term" value="F:DNA-binding transcription factor activity"/>
    <property type="evidence" value="ECO:0007669"/>
    <property type="project" value="InterPro"/>
</dbReference>
<dbReference type="InterPro" id="IPR036390">
    <property type="entry name" value="WH_DNA-bd_sf"/>
</dbReference>
<sequence length="299" mass="33169">MDLKQIHYFIIVCEQGSFSSAVDILGVSQPSLSRQVQLLEAELKQHLLIRTGRGVAPTEAGLRFLEHAKAIHKLATNARHDMQSFRFVEQGKVRLGMPPRIARRLTPHLVQQFRTLFPHGSITIAEGLSTEMREWLIKDRVDLALLYEPPPSALMTCESIFREELVLAYTPACRPVPPSTVKVTELDHYPLVLPSAPNTIRALVDSTCTDLNVRLNIVAEVDVVQTIVETTSYGNMFTIIPRSAISDVPGQAELAYSAITDPPIRNNLTLALPANRSHSTLVGATADIIRRLDIAHYLA</sequence>
<evidence type="ECO:0000256" key="1">
    <source>
        <dbReference type="ARBA" id="ARBA00009437"/>
    </source>
</evidence>
<dbReference type="Proteomes" id="UP000234190">
    <property type="component" value="Unassembled WGS sequence"/>
</dbReference>
<dbReference type="PROSITE" id="PS50931">
    <property type="entry name" value="HTH_LYSR"/>
    <property type="match status" value="1"/>
</dbReference>
<evidence type="ECO:0000259" key="6">
    <source>
        <dbReference type="PROSITE" id="PS50931"/>
    </source>
</evidence>
<dbReference type="InterPro" id="IPR000847">
    <property type="entry name" value="LysR_HTH_N"/>
</dbReference>
<dbReference type="GO" id="GO:2000142">
    <property type="term" value="P:regulation of DNA-templated transcription initiation"/>
    <property type="evidence" value="ECO:0007669"/>
    <property type="project" value="TreeGrafter"/>
</dbReference>
<dbReference type="PANTHER" id="PTHR30293">
    <property type="entry name" value="TRANSCRIPTIONAL REGULATORY PROTEIN NAC-RELATED"/>
    <property type="match status" value="1"/>
</dbReference>